<keyword evidence="3" id="KW-1185">Reference proteome</keyword>
<dbReference type="AlphaFoldDB" id="A0A565AXE4"/>
<dbReference type="EMBL" id="CABITT030000002">
    <property type="protein sequence ID" value="VVA93723.1"/>
    <property type="molecule type" value="Genomic_DNA"/>
</dbReference>
<organism evidence="2 3">
    <name type="scientific">Arabis nemorensis</name>
    <dbReference type="NCBI Taxonomy" id="586526"/>
    <lineage>
        <taxon>Eukaryota</taxon>
        <taxon>Viridiplantae</taxon>
        <taxon>Streptophyta</taxon>
        <taxon>Embryophyta</taxon>
        <taxon>Tracheophyta</taxon>
        <taxon>Spermatophyta</taxon>
        <taxon>Magnoliopsida</taxon>
        <taxon>eudicotyledons</taxon>
        <taxon>Gunneridae</taxon>
        <taxon>Pentapetalae</taxon>
        <taxon>rosids</taxon>
        <taxon>malvids</taxon>
        <taxon>Brassicales</taxon>
        <taxon>Brassicaceae</taxon>
        <taxon>Arabideae</taxon>
        <taxon>Arabis</taxon>
    </lineage>
</organism>
<evidence type="ECO:0000313" key="3">
    <source>
        <dbReference type="Proteomes" id="UP000489600"/>
    </source>
</evidence>
<name>A0A565AXE4_9BRAS</name>
<evidence type="ECO:0000256" key="1">
    <source>
        <dbReference type="SAM" id="Coils"/>
    </source>
</evidence>
<accession>A0A565AXE4</accession>
<proteinExistence type="predicted"/>
<reference evidence="2" key="1">
    <citation type="submission" date="2019-07" db="EMBL/GenBank/DDBJ databases">
        <authorList>
            <person name="Dittberner H."/>
        </authorList>
    </citation>
    <scope>NUCLEOTIDE SEQUENCE [LARGE SCALE GENOMIC DNA]</scope>
</reference>
<comment type="caution">
    <text evidence="2">The sequence shown here is derived from an EMBL/GenBank/DDBJ whole genome shotgun (WGS) entry which is preliminary data.</text>
</comment>
<keyword evidence="1" id="KW-0175">Coiled coil</keyword>
<evidence type="ECO:0000313" key="2">
    <source>
        <dbReference type="EMBL" id="VVA93723.1"/>
    </source>
</evidence>
<sequence>MSKIRPNDNTSFPTGSAVVATNNIATIYDRKLNTAYDMVMKLKKEIEQQNAEDVRLRNRELEEDLATAKTEKAYVKSWADEEIARLKETCAIEVSNAEAAMRAR</sequence>
<dbReference type="Proteomes" id="UP000489600">
    <property type="component" value="Unassembled WGS sequence"/>
</dbReference>
<protein>
    <submittedName>
        <fullName evidence="2">Uncharacterized protein</fullName>
    </submittedName>
</protein>
<gene>
    <name evidence="2" type="ORF">ANE_LOCUS4168</name>
</gene>
<feature type="coiled-coil region" evidence="1">
    <location>
        <begin position="32"/>
        <end position="71"/>
    </location>
</feature>